<dbReference type="PROSITE" id="PS50893">
    <property type="entry name" value="ABC_TRANSPORTER_2"/>
    <property type="match status" value="1"/>
</dbReference>
<dbReference type="GO" id="GO:0016020">
    <property type="term" value="C:membrane"/>
    <property type="evidence" value="ECO:0007669"/>
    <property type="project" value="InterPro"/>
</dbReference>
<keyword evidence="4" id="KW-0067">ATP-binding</keyword>
<dbReference type="OrthoDB" id="9778870at2"/>
<dbReference type="SMART" id="SM00382">
    <property type="entry name" value="AAA"/>
    <property type="match status" value="1"/>
</dbReference>
<dbReference type="InterPro" id="IPR027417">
    <property type="entry name" value="P-loop_NTPase"/>
</dbReference>
<evidence type="ECO:0000256" key="4">
    <source>
        <dbReference type="ARBA" id="ARBA00022840"/>
    </source>
</evidence>
<dbReference type="Gene3D" id="3.40.50.300">
    <property type="entry name" value="P-loop containing nucleotide triphosphate hydrolases"/>
    <property type="match status" value="1"/>
</dbReference>
<dbReference type="GO" id="GO:0140359">
    <property type="term" value="F:ABC-type transporter activity"/>
    <property type="evidence" value="ECO:0007669"/>
    <property type="project" value="InterPro"/>
</dbReference>
<dbReference type="Pfam" id="PF00005">
    <property type="entry name" value="ABC_tran"/>
    <property type="match status" value="1"/>
</dbReference>
<dbReference type="GO" id="GO:0005524">
    <property type="term" value="F:ATP binding"/>
    <property type="evidence" value="ECO:0007669"/>
    <property type="project" value="UniProtKB-KW"/>
</dbReference>
<evidence type="ECO:0000256" key="2">
    <source>
        <dbReference type="ARBA" id="ARBA00022448"/>
    </source>
</evidence>
<dbReference type="CDD" id="cd03220">
    <property type="entry name" value="ABC_KpsT_Wzt"/>
    <property type="match status" value="1"/>
</dbReference>
<comment type="caution">
    <text evidence="7">The sequence shown here is derived from an EMBL/GenBank/DDBJ whole genome shotgun (WGS) entry which is preliminary data.</text>
</comment>
<dbReference type="PANTHER" id="PTHR46743">
    <property type="entry name" value="TEICHOIC ACIDS EXPORT ATP-BINDING PROTEIN TAGH"/>
    <property type="match status" value="1"/>
</dbReference>
<organism evidence="7 8">
    <name type="scientific">Thalassobaculum litoreum DSM 18839</name>
    <dbReference type="NCBI Taxonomy" id="1123362"/>
    <lineage>
        <taxon>Bacteria</taxon>
        <taxon>Pseudomonadati</taxon>
        <taxon>Pseudomonadota</taxon>
        <taxon>Alphaproteobacteria</taxon>
        <taxon>Rhodospirillales</taxon>
        <taxon>Thalassobaculaceae</taxon>
        <taxon>Thalassobaculum</taxon>
    </lineage>
</organism>
<dbReference type="GO" id="GO:0016887">
    <property type="term" value="F:ATP hydrolysis activity"/>
    <property type="evidence" value="ECO:0007669"/>
    <property type="project" value="InterPro"/>
</dbReference>
<evidence type="ECO:0000313" key="7">
    <source>
        <dbReference type="EMBL" id="SDG60324.1"/>
    </source>
</evidence>
<feature type="domain" description="ABC transporter" evidence="6">
    <location>
        <begin position="4"/>
        <end position="253"/>
    </location>
</feature>
<evidence type="ECO:0000256" key="5">
    <source>
        <dbReference type="SAM" id="MobiDB-lite"/>
    </source>
</evidence>
<dbReference type="InterPro" id="IPR003593">
    <property type="entry name" value="AAA+_ATPase"/>
</dbReference>
<accession>A0A8G2F0V2</accession>
<evidence type="ECO:0000313" key="8">
    <source>
        <dbReference type="Proteomes" id="UP000198615"/>
    </source>
</evidence>
<gene>
    <name evidence="7" type="ORF">SAMN05660686_04991</name>
</gene>
<dbReference type="AlphaFoldDB" id="A0A8G2F0V2"/>
<dbReference type="InterPro" id="IPR050683">
    <property type="entry name" value="Bact_Polysacc_Export_ATP-bd"/>
</dbReference>
<feature type="region of interest" description="Disordered" evidence="5">
    <location>
        <begin position="347"/>
        <end position="372"/>
    </location>
</feature>
<evidence type="ECO:0000256" key="3">
    <source>
        <dbReference type="ARBA" id="ARBA00022741"/>
    </source>
</evidence>
<keyword evidence="3" id="KW-0547">Nucleotide-binding</keyword>
<dbReference type="InterPro" id="IPR015860">
    <property type="entry name" value="ABC_transpr_TagH-like"/>
</dbReference>
<evidence type="ECO:0000256" key="1">
    <source>
        <dbReference type="ARBA" id="ARBA00005417"/>
    </source>
</evidence>
<dbReference type="EMBL" id="FNBW01000032">
    <property type="protein sequence ID" value="SDG60324.1"/>
    <property type="molecule type" value="Genomic_DNA"/>
</dbReference>
<sequence>MTYIQLEDVTIDFPIYSTVSRSIRHRLLQGAVGSGISGVEGDKTWVRALDHLDLEFRDGDRVGLVGHNGAGKTTLLRVLAGVYAPTSGRMRRAGTVAPLFDISLGFDMERSGYDNIVLRGLFLGLTRPEIEEQVDSIASFTELGAYLSMPLRTYSSGMLLRLAFAVSTAVRPDIILMDEWIGVGDSHFIERATARLDEFIAGSSILVLASHSETLIREVCNKAILMGQGRVLAQGSVDHVYGYYRHFGDTPFFNSEDYLAENPDVADAVVKDVTAPWLHYTIHGIWEGRSPGNGIELRYFDGDPVFQSAKQRSDAAAAMDRIAEVAPFLPGFRAPANWRRPANLRRPLNFSFPDQGDALEQPTPPQRSNTRS</sequence>
<name>A0A8G2F0V2_9PROT</name>
<dbReference type="RefSeq" id="WP_093154716.1">
    <property type="nucleotide sequence ID" value="NZ_FNBW01000032.1"/>
</dbReference>
<dbReference type="PANTHER" id="PTHR46743:SF2">
    <property type="entry name" value="TEICHOIC ACIDS EXPORT ATP-BINDING PROTEIN TAGH"/>
    <property type="match status" value="1"/>
</dbReference>
<reference evidence="7 8" key="1">
    <citation type="submission" date="2016-10" db="EMBL/GenBank/DDBJ databases">
        <authorList>
            <person name="Varghese N."/>
            <person name="Submissions S."/>
        </authorList>
    </citation>
    <scope>NUCLEOTIDE SEQUENCE [LARGE SCALE GENOMIC DNA]</scope>
    <source>
        <strain evidence="7 8">DSM 18839</strain>
    </source>
</reference>
<comment type="similarity">
    <text evidence="1">Belongs to the ABC transporter superfamily.</text>
</comment>
<dbReference type="SUPFAM" id="SSF52540">
    <property type="entry name" value="P-loop containing nucleoside triphosphate hydrolases"/>
    <property type="match status" value="1"/>
</dbReference>
<evidence type="ECO:0000259" key="6">
    <source>
        <dbReference type="PROSITE" id="PS50893"/>
    </source>
</evidence>
<dbReference type="InterPro" id="IPR003439">
    <property type="entry name" value="ABC_transporter-like_ATP-bd"/>
</dbReference>
<protein>
    <submittedName>
        <fullName evidence="7">ABC-type polysaccharide/polyol phosphate transport system, ATPase component</fullName>
    </submittedName>
</protein>
<keyword evidence="8" id="KW-1185">Reference proteome</keyword>
<dbReference type="Proteomes" id="UP000198615">
    <property type="component" value="Unassembled WGS sequence"/>
</dbReference>
<keyword evidence="2" id="KW-0813">Transport</keyword>
<proteinExistence type="inferred from homology"/>